<keyword evidence="2" id="KW-1185">Reference proteome</keyword>
<dbReference type="RefSeq" id="WP_156641801.1">
    <property type="nucleotide sequence ID" value="NZ_WOXT01000002.1"/>
</dbReference>
<reference evidence="1 2" key="1">
    <citation type="submission" date="2019-12" db="EMBL/GenBank/DDBJ databases">
        <authorList>
            <person name="Xu J."/>
        </authorList>
    </citation>
    <scope>NUCLEOTIDE SEQUENCE [LARGE SCALE GENOMIC DNA]</scope>
    <source>
        <strain evidence="1 2">HX-5-24</strain>
    </source>
</reference>
<dbReference type="EMBL" id="WOXT01000002">
    <property type="protein sequence ID" value="MUV14522.1"/>
    <property type="molecule type" value="Genomic_DNA"/>
</dbReference>
<dbReference type="Proteomes" id="UP000479692">
    <property type="component" value="Unassembled WGS sequence"/>
</dbReference>
<organism evidence="1 2">
    <name type="scientific">Noviluteimonas gilva</name>
    <dbReference type="NCBI Taxonomy" id="2682097"/>
    <lineage>
        <taxon>Bacteria</taxon>
        <taxon>Pseudomonadati</taxon>
        <taxon>Pseudomonadota</taxon>
        <taxon>Gammaproteobacteria</taxon>
        <taxon>Lysobacterales</taxon>
        <taxon>Lysobacteraceae</taxon>
        <taxon>Noviluteimonas</taxon>
    </lineage>
</organism>
<protein>
    <submittedName>
        <fullName evidence="1">Uncharacterized protein</fullName>
    </submittedName>
</protein>
<comment type="caution">
    <text evidence="1">The sequence shown here is derived from an EMBL/GenBank/DDBJ whole genome shotgun (WGS) entry which is preliminary data.</text>
</comment>
<evidence type="ECO:0000313" key="2">
    <source>
        <dbReference type="Proteomes" id="UP000479692"/>
    </source>
</evidence>
<accession>A0A7C9M467</accession>
<name>A0A7C9M467_9GAMM</name>
<dbReference type="AlphaFoldDB" id="A0A7C9M467"/>
<evidence type="ECO:0000313" key="1">
    <source>
        <dbReference type="EMBL" id="MUV14522.1"/>
    </source>
</evidence>
<gene>
    <name evidence="1" type="ORF">GN331_09915</name>
</gene>
<proteinExistence type="predicted"/>
<sequence length="108" mass="11899">MRPPIIIDEHGDVSVFESVEAAARYIEPIDVRNNEYVAYDSAGYLLRLVPTEPRVSIPGYASDVPQPAQLAQALRTCWEQSWGAPVPAEVTSLDALLALFVSKHGYTK</sequence>